<reference evidence="2 3" key="1">
    <citation type="submission" date="2019-06" db="EMBL/GenBank/DDBJ databases">
        <title>Whole genome sequence for Rhodospirillaceae sp. R148.</title>
        <authorList>
            <person name="Wang G."/>
        </authorList>
    </citation>
    <scope>NUCLEOTIDE SEQUENCE [LARGE SCALE GENOMIC DNA]</scope>
    <source>
        <strain evidence="2 3">R148</strain>
    </source>
</reference>
<keyword evidence="3" id="KW-1185">Reference proteome</keyword>
<organism evidence="2 3">
    <name type="scientific">Denitrobaculum tricleocarpae</name>
    <dbReference type="NCBI Taxonomy" id="2591009"/>
    <lineage>
        <taxon>Bacteria</taxon>
        <taxon>Pseudomonadati</taxon>
        <taxon>Pseudomonadota</taxon>
        <taxon>Alphaproteobacteria</taxon>
        <taxon>Rhodospirillales</taxon>
        <taxon>Rhodospirillaceae</taxon>
        <taxon>Denitrobaculum</taxon>
    </lineage>
</organism>
<proteinExistence type="predicted"/>
<protein>
    <submittedName>
        <fullName evidence="2">Enoyl-CoA hydratase</fullName>
    </submittedName>
</protein>
<dbReference type="Gene3D" id="6.20.390.30">
    <property type="match status" value="1"/>
</dbReference>
<dbReference type="OrthoDB" id="9802362at2"/>
<dbReference type="GO" id="GO:0003824">
    <property type="term" value="F:catalytic activity"/>
    <property type="evidence" value="ECO:0007669"/>
    <property type="project" value="UniProtKB-ARBA"/>
</dbReference>
<dbReference type="Pfam" id="PF00378">
    <property type="entry name" value="ECH_1"/>
    <property type="match status" value="1"/>
</dbReference>
<gene>
    <name evidence="2" type="ORF">FKG95_06785</name>
</gene>
<feature type="region of interest" description="Disordered" evidence="1">
    <location>
        <begin position="1"/>
        <end position="37"/>
    </location>
</feature>
<name>A0A545TXM1_9PROT</name>
<evidence type="ECO:0000313" key="2">
    <source>
        <dbReference type="EMBL" id="TQV81934.1"/>
    </source>
</evidence>
<evidence type="ECO:0000313" key="3">
    <source>
        <dbReference type="Proteomes" id="UP000315252"/>
    </source>
</evidence>
<dbReference type="EMBL" id="VHSH01000002">
    <property type="protein sequence ID" value="TQV81934.1"/>
    <property type="molecule type" value="Genomic_DNA"/>
</dbReference>
<dbReference type="InterPro" id="IPR029045">
    <property type="entry name" value="ClpP/crotonase-like_dom_sf"/>
</dbReference>
<evidence type="ECO:0000256" key="1">
    <source>
        <dbReference type="SAM" id="MobiDB-lite"/>
    </source>
</evidence>
<dbReference type="RefSeq" id="WP_142895565.1">
    <property type="nucleotide sequence ID" value="NZ_ML660053.1"/>
</dbReference>
<dbReference type="CDD" id="cd06558">
    <property type="entry name" value="crotonase-like"/>
    <property type="match status" value="1"/>
</dbReference>
<sequence>MLEQLGNRAENVEKPVSPNPLFDRSSQVPSSTAEKARTAVKRAMADRSLDIKDELTRLDLEEMELVFSGRDEICTCWFDFEDRPSFTPALLNDISKVQQTLRTTYEKSDPRANKLKYLVWASRMPGVWNLGGDLSLFADLIRTQNRDKLREYAYRVVREGYANWTNLNLPIITVALIQGDALGGGFEAALSSNLIVAERSAKFGLPEILFSLFPGMGAYSFLSRRIAPGRAERMIMSGRLYSAEELYELGVVDVLADDGRGEEALHQYIAKNDRRHAAHRAIFQARQRINPVTLKEMMDITDMWVDTAMTLEETDLKKMGRLVSAQDRRRERVLKSA</sequence>
<dbReference type="SUPFAM" id="SSF52096">
    <property type="entry name" value="ClpP/crotonase"/>
    <property type="match status" value="1"/>
</dbReference>
<dbReference type="PANTHER" id="PTHR11941">
    <property type="entry name" value="ENOYL-COA HYDRATASE-RELATED"/>
    <property type="match status" value="1"/>
</dbReference>
<dbReference type="Proteomes" id="UP000315252">
    <property type="component" value="Unassembled WGS sequence"/>
</dbReference>
<dbReference type="InterPro" id="IPR001753">
    <property type="entry name" value="Enoyl-CoA_hydra/iso"/>
</dbReference>
<dbReference type="GO" id="GO:0006635">
    <property type="term" value="P:fatty acid beta-oxidation"/>
    <property type="evidence" value="ECO:0007669"/>
    <property type="project" value="TreeGrafter"/>
</dbReference>
<dbReference type="NCBIfam" id="NF006452">
    <property type="entry name" value="PRK08788.1"/>
    <property type="match status" value="1"/>
</dbReference>
<dbReference type="PANTHER" id="PTHR11941:SF54">
    <property type="entry name" value="ENOYL-COA HYDRATASE, MITOCHONDRIAL"/>
    <property type="match status" value="1"/>
</dbReference>
<comment type="caution">
    <text evidence="2">The sequence shown here is derived from an EMBL/GenBank/DDBJ whole genome shotgun (WGS) entry which is preliminary data.</text>
</comment>
<dbReference type="AlphaFoldDB" id="A0A545TXM1"/>
<accession>A0A545TXM1</accession>
<feature type="compositionally biased region" description="Polar residues" evidence="1">
    <location>
        <begin position="24"/>
        <end position="33"/>
    </location>
</feature>
<dbReference type="Gene3D" id="3.90.226.10">
    <property type="entry name" value="2-enoyl-CoA Hydratase, Chain A, domain 1"/>
    <property type="match status" value="1"/>
</dbReference>